<dbReference type="AlphaFoldDB" id="A0A6H9YKN9"/>
<dbReference type="EMBL" id="WBMT01000010">
    <property type="protein sequence ID" value="KAB2346917.1"/>
    <property type="molecule type" value="Genomic_DNA"/>
</dbReference>
<dbReference type="Gene3D" id="1.10.600.10">
    <property type="entry name" value="Farnesyl Diphosphate Synthase"/>
    <property type="match status" value="1"/>
</dbReference>
<sequence length="353" mass="37171">METRAATNVRLNSAAQTPRSAEAVLAEAHRIVQPAQRAAFEKLTAEIRHVAGYHAGWWDAQGRPAEESGKAVRPALAMACARAAGGDAAVEAAVPAAVAVELVHDFSLLHDDVMDGDELRRHRPTVWTVFGVGQAILVGDVLLTAAVQQLSTQPTAGTAVRTLTAAVQDLCAGQWADVAFEQRDDVDLAECLAMAEGKTGALLGAACELGAISAGAGEQAEDRYREFGRQLGVAFQLVDDLLGIWGDPAVTGKPAGSDLASRKRSLPVVAALRSGTKASRRLGRLYRGSDELDEMDVAQATELVEAAGGRNWATTEAERRLAAAMDALHAARPHTDGAADLAVLADLILQREH</sequence>
<keyword evidence="3" id="KW-0808">Transferase</keyword>
<reference evidence="4 5" key="1">
    <citation type="submission" date="2019-09" db="EMBL/GenBank/DDBJ databases">
        <title>Actinomadura physcomitrii sp. nov., a novel actinomycete isolated from moss [Physcomitrium sphaericum (Ludw) Fuernr].</title>
        <authorList>
            <person name="Zhuang X."/>
            <person name="Liu C."/>
        </authorList>
    </citation>
    <scope>NUCLEOTIDE SEQUENCE [LARGE SCALE GENOMIC DNA]</scope>
    <source>
        <strain evidence="4 5">HMC1</strain>
    </source>
</reference>
<protein>
    <submittedName>
        <fullName evidence="4">Polyprenyl synthetase family protein</fullName>
    </submittedName>
</protein>
<dbReference type="PANTHER" id="PTHR12001:SF86">
    <property type="entry name" value="GERANYLGERANYL DIPHOSPHATE SYNTHASE"/>
    <property type="match status" value="1"/>
</dbReference>
<dbReference type="InterPro" id="IPR033749">
    <property type="entry name" value="Polyprenyl_synt_CS"/>
</dbReference>
<dbReference type="PROSITE" id="PS00444">
    <property type="entry name" value="POLYPRENYL_SYNTHASE_2"/>
    <property type="match status" value="1"/>
</dbReference>
<dbReference type="GO" id="GO:0008299">
    <property type="term" value="P:isoprenoid biosynthetic process"/>
    <property type="evidence" value="ECO:0007669"/>
    <property type="project" value="InterPro"/>
</dbReference>
<dbReference type="InterPro" id="IPR000092">
    <property type="entry name" value="Polyprenyl_synt"/>
</dbReference>
<gene>
    <name evidence="4" type="ORF">F8566_22240</name>
</gene>
<proteinExistence type="inferred from homology"/>
<comment type="similarity">
    <text evidence="3">Belongs to the FPP/GGPP synthase family.</text>
</comment>
<dbReference type="GO" id="GO:0004659">
    <property type="term" value="F:prenyltransferase activity"/>
    <property type="evidence" value="ECO:0007669"/>
    <property type="project" value="InterPro"/>
</dbReference>
<dbReference type="SFLD" id="SFLDS00005">
    <property type="entry name" value="Isoprenoid_Synthase_Type_I"/>
    <property type="match status" value="1"/>
</dbReference>
<dbReference type="SFLD" id="SFLDG01017">
    <property type="entry name" value="Polyprenyl_Transferase_Like"/>
    <property type="match status" value="1"/>
</dbReference>
<dbReference type="InterPro" id="IPR008949">
    <property type="entry name" value="Isoprenoid_synthase_dom_sf"/>
</dbReference>
<evidence type="ECO:0000313" key="4">
    <source>
        <dbReference type="EMBL" id="KAB2346917.1"/>
    </source>
</evidence>
<evidence type="ECO:0000256" key="3">
    <source>
        <dbReference type="RuleBase" id="RU004466"/>
    </source>
</evidence>
<evidence type="ECO:0000256" key="2">
    <source>
        <dbReference type="ARBA" id="ARBA00022842"/>
    </source>
</evidence>
<dbReference type="OrthoDB" id="4497239at2"/>
<evidence type="ECO:0000256" key="1">
    <source>
        <dbReference type="ARBA" id="ARBA00022723"/>
    </source>
</evidence>
<dbReference type="GO" id="GO:0046872">
    <property type="term" value="F:metal ion binding"/>
    <property type="evidence" value="ECO:0007669"/>
    <property type="project" value="UniProtKB-KW"/>
</dbReference>
<dbReference type="Pfam" id="PF00348">
    <property type="entry name" value="polyprenyl_synt"/>
    <property type="match status" value="1"/>
</dbReference>
<dbReference type="Proteomes" id="UP000468735">
    <property type="component" value="Unassembled WGS sequence"/>
</dbReference>
<keyword evidence="5" id="KW-1185">Reference proteome</keyword>
<evidence type="ECO:0000313" key="5">
    <source>
        <dbReference type="Proteomes" id="UP000468735"/>
    </source>
</evidence>
<dbReference type="PANTHER" id="PTHR12001">
    <property type="entry name" value="GERANYLGERANYL PYROPHOSPHATE SYNTHASE"/>
    <property type="match status" value="1"/>
</dbReference>
<accession>A0A6H9YKN9</accession>
<organism evidence="4 5">
    <name type="scientific">Actinomadura rudentiformis</name>
    <dbReference type="NCBI Taxonomy" id="359158"/>
    <lineage>
        <taxon>Bacteria</taxon>
        <taxon>Bacillati</taxon>
        <taxon>Actinomycetota</taxon>
        <taxon>Actinomycetes</taxon>
        <taxon>Streptosporangiales</taxon>
        <taxon>Thermomonosporaceae</taxon>
        <taxon>Actinomadura</taxon>
    </lineage>
</organism>
<name>A0A6H9YKN9_9ACTN</name>
<dbReference type="PROSITE" id="PS00723">
    <property type="entry name" value="POLYPRENYL_SYNTHASE_1"/>
    <property type="match status" value="1"/>
</dbReference>
<dbReference type="SUPFAM" id="SSF48576">
    <property type="entry name" value="Terpenoid synthases"/>
    <property type="match status" value="1"/>
</dbReference>
<keyword evidence="2" id="KW-0460">Magnesium</keyword>
<comment type="caution">
    <text evidence="4">The sequence shown here is derived from an EMBL/GenBank/DDBJ whole genome shotgun (WGS) entry which is preliminary data.</text>
</comment>
<dbReference type="CDD" id="cd00685">
    <property type="entry name" value="Trans_IPPS_HT"/>
    <property type="match status" value="1"/>
</dbReference>
<dbReference type="RefSeq" id="WP_151562828.1">
    <property type="nucleotide sequence ID" value="NZ_WBMT01000010.1"/>
</dbReference>
<keyword evidence="1" id="KW-0479">Metal-binding</keyword>